<evidence type="ECO:0000256" key="1">
    <source>
        <dbReference type="SAM" id="Phobius"/>
    </source>
</evidence>
<reference evidence="4" key="1">
    <citation type="journal article" date="2019" name="Int. J. Syst. Evol. Microbiol.">
        <title>The Global Catalogue of Microorganisms (GCM) 10K type strain sequencing project: providing services to taxonomists for standard genome sequencing and annotation.</title>
        <authorList>
            <consortium name="The Broad Institute Genomics Platform"/>
            <consortium name="The Broad Institute Genome Sequencing Center for Infectious Disease"/>
            <person name="Wu L."/>
            <person name="Ma J."/>
        </authorList>
    </citation>
    <scope>NUCLEOTIDE SEQUENCE [LARGE SCALE GENOMIC DNA]</scope>
    <source>
        <strain evidence="4">JCM 16013</strain>
    </source>
</reference>
<name>A0ABP5EJN2_9ACTN</name>
<accession>A0ABP5EJN2</accession>
<protein>
    <submittedName>
        <fullName evidence="3">DMT family transporter</fullName>
    </submittedName>
</protein>
<feature type="chain" id="PRO_5045745288" evidence="2">
    <location>
        <begin position="17"/>
        <end position="289"/>
    </location>
</feature>
<feature type="transmembrane region" description="Helical" evidence="1">
    <location>
        <begin position="160"/>
        <end position="177"/>
    </location>
</feature>
<keyword evidence="4" id="KW-1185">Reference proteome</keyword>
<keyword evidence="1" id="KW-0472">Membrane</keyword>
<keyword evidence="1" id="KW-0812">Transmembrane</keyword>
<gene>
    <name evidence="3" type="ORF">GCM10009838_76220</name>
</gene>
<feature type="transmembrane region" description="Helical" evidence="1">
    <location>
        <begin position="48"/>
        <end position="73"/>
    </location>
</feature>
<dbReference type="Proteomes" id="UP001499854">
    <property type="component" value="Unassembled WGS sequence"/>
</dbReference>
<dbReference type="PANTHER" id="PTHR40761">
    <property type="entry name" value="CONSERVED INTEGRAL MEMBRANE ALANINE VALINE AND LEUCINE RICH PROTEIN-RELATED"/>
    <property type="match status" value="1"/>
</dbReference>
<comment type="caution">
    <text evidence="3">The sequence shown here is derived from an EMBL/GenBank/DDBJ whole genome shotgun (WGS) entry which is preliminary data.</text>
</comment>
<dbReference type="NCBIfam" id="NF038012">
    <property type="entry name" value="DMT_1"/>
    <property type="match status" value="1"/>
</dbReference>
<keyword evidence="2" id="KW-0732">Signal</keyword>
<feature type="transmembrane region" description="Helical" evidence="1">
    <location>
        <begin position="132"/>
        <end position="151"/>
    </location>
</feature>
<dbReference type="PANTHER" id="PTHR40761:SF1">
    <property type="entry name" value="CONSERVED INTEGRAL MEMBRANE ALANINE VALINE AND LEUCINE RICH PROTEIN-RELATED"/>
    <property type="match status" value="1"/>
</dbReference>
<sequence>MAVTAALLAALTFAVAAVLQQAAAAAAPTTQSLHPRLLLSLLRQPLWLAGVGMAAASYVIQGVALAFGPLVLVMPLASTDLLFALPLVAWRQGRRLTPTETIGATCTAGGVAAFLAVLPSGEGTAVPGLADWVPLLIVVVALVAGLLAMGLRTPATVRTGAYAAAAGLLFALLDALTKGAAGLFRNEGLDALTHWEPYALIVVGITGLLLVQSSYQAGSLAISLPVIDTVEPVGSVLMGAAVFREPLATGWALAVQIVAGILAIAGIVILSRSELGEAEADSSATAQRA</sequence>
<feature type="signal peptide" evidence="2">
    <location>
        <begin position="1"/>
        <end position="16"/>
    </location>
</feature>
<dbReference type="EMBL" id="BAAAQM010000065">
    <property type="protein sequence ID" value="GAA1999544.1"/>
    <property type="molecule type" value="Genomic_DNA"/>
</dbReference>
<evidence type="ECO:0000313" key="4">
    <source>
        <dbReference type="Proteomes" id="UP001499854"/>
    </source>
</evidence>
<keyword evidence="1" id="KW-1133">Transmembrane helix</keyword>
<organism evidence="3 4">
    <name type="scientific">Catenulispora subtropica</name>
    <dbReference type="NCBI Taxonomy" id="450798"/>
    <lineage>
        <taxon>Bacteria</taxon>
        <taxon>Bacillati</taxon>
        <taxon>Actinomycetota</taxon>
        <taxon>Actinomycetes</taxon>
        <taxon>Catenulisporales</taxon>
        <taxon>Catenulisporaceae</taxon>
        <taxon>Catenulispora</taxon>
    </lineage>
</organism>
<proteinExistence type="predicted"/>
<evidence type="ECO:0000256" key="2">
    <source>
        <dbReference type="SAM" id="SignalP"/>
    </source>
</evidence>
<feature type="transmembrane region" description="Helical" evidence="1">
    <location>
        <begin position="249"/>
        <end position="270"/>
    </location>
</feature>
<evidence type="ECO:0000313" key="3">
    <source>
        <dbReference type="EMBL" id="GAA1999544.1"/>
    </source>
</evidence>
<feature type="transmembrane region" description="Helical" evidence="1">
    <location>
        <begin position="101"/>
        <end position="120"/>
    </location>
</feature>